<evidence type="ECO:0000256" key="7">
    <source>
        <dbReference type="RuleBase" id="RU367161"/>
    </source>
</evidence>
<organism evidence="10 11">
    <name type="scientific">Magnusiomyces paraingens</name>
    <dbReference type="NCBI Taxonomy" id="2606893"/>
    <lineage>
        <taxon>Eukaryota</taxon>
        <taxon>Fungi</taxon>
        <taxon>Dikarya</taxon>
        <taxon>Ascomycota</taxon>
        <taxon>Saccharomycotina</taxon>
        <taxon>Dipodascomycetes</taxon>
        <taxon>Dipodascales</taxon>
        <taxon>Dipodascaceae</taxon>
        <taxon>Magnusiomyces</taxon>
    </lineage>
</organism>
<evidence type="ECO:0000256" key="4">
    <source>
        <dbReference type="ARBA" id="ARBA00015140"/>
    </source>
</evidence>
<dbReference type="CDD" id="cd11713">
    <property type="entry name" value="GINS_A_psf3"/>
    <property type="match status" value="1"/>
</dbReference>
<accession>A0A5E8BUD1</accession>
<name>A0A5E8BUD1_9ASCO</name>
<evidence type="ECO:0000256" key="3">
    <source>
        <dbReference type="ARBA" id="ARBA00011352"/>
    </source>
</evidence>
<evidence type="ECO:0000256" key="5">
    <source>
        <dbReference type="ARBA" id="ARBA00022705"/>
    </source>
</evidence>
<dbReference type="EMBL" id="CABVLU010000003">
    <property type="protein sequence ID" value="VVT55076.1"/>
    <property type="molecule type" value="Genomic_DNA"/>
</dbReference>
<dbReference type="RefSeq" id="XP_031855021.1">
    <property type="nucleotide sequence ID" value="XM_031999130.1"/>
</dbReference>
<dbReference type="SUPFAM" id="SSF160059">
    <property type="entry name" value="PriA/YqbF domain"/>
    <property type="match status" value="1"/>
</dbReference>
<feature type="domain" description="GINS subunit" evidence="8">
    <location>
        <begin position="77"/>
        <end position="171"/>
    </location>
</feature>
<evidence type="ECO:0000256" key="2">
    <source>
        <dbReference type="ARBA" id="ARBA00006343"/>
    </source>
</evidence>
<dbReference type="OrthoDB" id="10251744at2759"/>
<proteinExistence type="inferred from homology"/>
<evidence type="ECO:0000259" key="9">
    <source>
        <dbReference type="Pfam" id="PF22466"/>
    </source>
</evidence>
<dbReference type="InterPro" id="IPR036224">
    <property type="entry name" value="GINS_bundle-like_dom_sf"/>
</dbReference>
<protein>
    <recommendedName>
        <fullName evidence="4 7">DNA replication complex GINS protein PSF3</fullName>
    </recommendedName>
</protein>
<evidence type="ECO:0000256" key="1">
    <source>
        <dbReference type="ARBA" id="ARBA00004123"/>
    </source>
</evidence>
<dbReference type="PANTHER" id="PTHR22768:SF0">
    <property type="entry name" value="DNA REPLICATION COMPLEX GINS PROTEIN PSF3"/>
    <property type="match status" value="1"/>
</dbReference>
<evidence type="ECO:0000313" key="10">
    <source>
        <dbReference type="EMBL" id="VVT55076.1"/>
    </source>
</evidence>
<dbReference type="PANTHER" id="PTHR22768">
    <property type="entry name" value="DNA REPLICATION COMPLEX GINS PROTEIN PSF3"/>
    <property type="match status" value="1"/>
</dbReference>
<keyword evidence="6 7" id="KW-0539">Nucleus</keyword>
<evidence type="ECO:0000259" key="8">
    <source>
        <dbReference type="Pfam" id="PF05916"/>
    </source>
</evidence>
<keyword evidence="5 7" id="KW-0235">DNA replication</keyword>
<evidence type="ECO:0000313" key="11">
    <source>
        <dbReference type="Proteomes" id="UP000398389"/>
    </source>
</evidence>
<dbReference type="GeneID" id="43583230"/>
<comment type="subcellular location">
    <subcellularLocation>
        <location evidence="1 7">Nucleus</location>
    </subcellularLocation>
</comment>
<feature type="domain" description="DNA replication complex GINS protein PSF3 N-terminal" evidence="9">
    <location>
        <begin position="3"/>
        <end position="54"/>
    </location>
</feature>
<sequence>MYYDLDDIAKDQQTLPCKFNVTVPNLGYLVGAPGTEMKKDATVDLPVWLLRILAQTPIAPDSTTPFVTPLPTKEFAARVLNALKSDPSSVDLRLLSPVFFRLAEQWLTLMDAPELASVLIESFKNRAAEIADLATAKTTRDASEFLQRLDSTESRLYRSTHEANKDLKTWLATNQL</sequence>
<dbReference type="InterPro" id="IPR038437">
    <property type="entry name" value="GINS_Psf3_sf"/>
</dbReference>
<dbReference type="Gene3D" id="1.20.58.2050">
    <property type="match status" value="1"/>
</dbReference>
<evidence type="ECO:0000256" key="6">
    <source>
        <dbReference type="ARBA" id="ARBA00023242"/>
    </source>
</evidence>
<comment type="similarity">
    <text evidence="2 7">Belongs to the GINS3/PSF3 family.</text>
</comment>
<comment type="subunit">
    <text evidence="3">Component of the GINS complex which is a heterotetramer of SLD5, PSF1, PSF2 and PSF3.</text>
</comment>
<dbReference type="Pfam" id="PF05916">
    <property type="entry name" value="Sld5"/>
    <property type="match status" value="1"/>
</dbReference>
<dbReference type="InterPro" id="IPR021151">
    <property type="entry name" value="GINS_A"/>
</dbReference>
<dbReference type="Pfam" id="PF22466">
    <property type="entry name" value="PSF3_N"/>
    <property type="match status" value="1"/>
</dbReference>
<dbReference type="SUPFAM" id="SSF158573">
    <property type="entry name" value="GINS helical bundle-like"/>
    <property type="match status" value="1"/>
</dbReference>
<gene>
    <name evidence="10" type="ORF">SAPINGB_P004415</name>
</gene>
<dbReference type="CDD" id="cd21693">
    <property type="entry name" value="GINS_B_Psf3"/>
    <property type="match status" value="1"/>
</dbReference>
<dbReference type="InterPro" id="IPR055221">
    <property type="entry name" value="PSF3_N"/>
</dbReference>
<dbReference type="GO" id="GO:0000811">
    <property type="term" value="C:GINS complex"/>
    <property type="evidence" value="ECO:0007669"/>
    <property type="project" value="UniProtKB-UniRule"/>
</dbReference>
<reference evidence="10 11" key="1">
    <citation type="submission" date="2019-09" db="EMBL/GenBank/DDBJ databases">
        <authorList>
            <person name="Brejova B."/>
        </authorList>
    </citation>
    <scope>NUCLEOTIDE SEQUENCE [LARGE SCALE GENOMIC DNA]</scope>
</reference>
<dbReference type="Proteomes" id="UP000398389">
    <property type="component" value="Unassembled WGS sequence"/>
</dbReference>
<dbReference type="GO" id="GO:1902975">
    <property type="term" value="P:mitotic DNA replication initiation"/>
    <property type="evidence" value="ECO:0007669"/>
    <property type="project" value="TreeGrafter"/>
</dbReference>
<keyword evidence="11" id="KW-1185">Reference proteome</keyword>
<comment type="function">
    <text evidence="7">The GINS complex plays an essential role in the initiation of DNA replication.</text>
</comment>
<dbReference type="AlphaFoldDB" id="A0A5E8BUD1"/>
<dbReference type="InterPro" id="IPR010492">
    <property type="entry name" value="GINS_Psf3"/>
</dbReference>